<evidence type="ECO:0000313" key="2">
    <source>
        <dbReference type="Proteomes" id="UP000027604"/>
    </source>
</evidence>
<dbReference type="AlphaFoldDB" id="W0V860"/>
<accession>W0V860</accession>
<keyword evidence="2" id="KW-1185">Reference proteome</keyword>
<dbReference type="Proteomes" id="UP000027604">
    <property type="component" value="Chromosome I"/>
</dbReference>
<reference evidence="1 2" key="1">
    <citation type="journal article" date="2015" name="Genome Announc.">
        <title>Genome Sequence of Mushroom Soft-Rot Pathogen Janthinobacterium agaricidamnosum.</title>
        <authorList>
            <person name="Graupner K."/>
            <person name="Lackner G."/>
            <person name="Hertweck C."/>
        </authorList>
    </citation>
    <scope>NUCLEOTIDE SEQUENCE [LARGE SCALE GENOMIC DNA]</scope>
    <source>
        <strain evidence="2">NBRC 102515 / DSM 9628</strain>
    </source>
</reference>
<organism evidence="1 2">
    <name type="scientific">Janthinobacterium agaricidamnosum NBRC 102515 = DSM 9628</name>
    <dbReference type="NCBI Taxonomy" id="1349767"/>
    <lineage>
        <taxon>Bacteria</taxon>
        <taxon>Pseudomonadati</taxon>
        <taxon>Pseudomonadota</taxon>
        <taxon>Betaproteobacteria</taxon>
        <taxon>Burkholderiales</taxon>
        <taxon>Oxalobacteraceae</taxon>
        <taxon>Janthinobacterium</taxon>
    </lineage>
</organism>
<dbReference type="HOGENOM" id="CLU_2633345_0_0_4"/>
<proteinExistence type="predicted"/>
<dbReference type="EMBL" id="HG322949">
    <property type="protein sequence ID" value="CDG84999.1"/>
    <property type="molecule type" value="Genomic_DNA"/>
</dbReference>
<evidence type="ECO:0000313" key="1">
    <source>
        <dbReference type="EMBL" id="CDG84999.1"/>
    </source>
</evidence>
<protein>
    <submittedName>
        <fullName evidence="1">Uncharacterized protein</fullName>
    </submittedName>
</protein>
<name>W0V860_9BURK</name>
<sequence>MRAAVRHLRMKTKESVLSPRDVSLAMNQMVPGVTIGGCIGRFVAQSTNTVPGVEGVFATLESVVKRLFNLQDPAPKT</sequence>
<dbReference type="KEGG" id="jag:GJA_4392"/>
<gene>
    <name evidence="1" type="ORF">GJA_4392</name>
</gene>
<dbReference type="STRING" id="1349767.GJA_4392"/>
<dbReference type="PATRIC" id="fig|1349767.4.peg.1037"/>